<comment type="caution">
    <text evidence="2">The sequence shown here is derived from an EMBL/GenBank/DDBJ whole genome shotgun (WGS) entry which is preliminary data.</text>
</comment>
<keyword evidence="3" id="KW-1185">Reference proteome</keyword>
<accession>A0AA88LE15</accession>
<proteinExistence type="predicted"/>
<evidence type="ECO:0000313" key="3">
    <source>
        <dbReference type="Proteomes" id="UP001187531"/>
    </source>
</evidence>
<dbReference type="Proteomes" id="UP001187531">
    <property type="component" value="Unassembled WGS sequence"/>
</dbReference>
<organism evidence="2 3">
    <name type="scientific">Artemia franciscana</name>
    <name type="common">Brine shrimp</name>
    <name type="synonym">Artemia sanfranciscana</name>
    <dbReference type="NCBI Taxonomy" id="6661"/>
    <lineage>
        <taxon>Eukaryota</taxon>
        <taxon>Metazoa</taxon>
        <taxon>Ecdysozoa</taxon>
        <taxon>Arthropoda</taxon>
        <taxon>Crustacea</taxon>
        <taxon>Branchiopoda</taxon>
        <taxon>Anostraca</taxon>
        <taxon>Artemiidae</taxon>
        <taxon>Artemia</taxon>
    </lineage>
</organism>
<name>A0AA88LE15_ARTSF</name>
<gene>
    <name evidence="2" type="ORF">QYM36_008508</name>
</gene>
<protein>
    <submittedName>
        <fullName evidence="2">Uncharacterized protein</fullName>
    </submittedName>
</protein>
<evidence type="ECO:0000256" key="1">
    <source>
        <dbReference type="SAM" id="MobiDB-lite"/>
    </source>
</evidence>
<evidence type="ECO:0000313" key="2">
    <source>
        <dbReference type="EMBL" id="KAK2728053.1"/>
    </source>
</evidence>
<reference evidence="2" key="1">
    <citation type="submission" date="2023-07" db="EMBL/GenBank/DDBJ databases">
        <title>Chromosome-level genome assembly of Artemia franciscana.</title>
        <authorList>
            <person name="Jo E."/>
        </authorList>
    </citation>
    <scope>NUCLEOTIDE SEQUENCE</scope>
    <source>
        <tissue evidence="2">Whole body</tissue>
    </source>
</reference>
<feature type="region of interest" description="Disordered" evidence="1">
    <location>
        <begin position="1"/>
        <end position="25"/>
    </location>
</feature>
<feature type="compositionally biased region" description="Basic and acidic residues" evidence="1">
    <location>
        <begin position="1"/>
        <end position="16"/>
    </location>
</feature>
<sequence>GHCYDAKNEHQRRDTNDNNIDSEVVKNADQKPSLVSTALTSLKGVPLVLYEATTIQLLYSTCLVKKDHILI</sequence>
<feature type="non-terminal residue" evidence="2">
    <location>
        <position position="71"/>
    </location>
</feature>
<feature type="non-terminal residue" evidence="2">
    <location>
        <position position="1"/>
    </location>
</feature>
<dbReference type="AlphaFoldDB" id="A0AA88LE15"/>
<dbReference type="EMBL" id="JAVRJZ010000001">
    <property type="protein sequence ID" value="KAK2728053.1"/>
    <property type="molecule type" value="Genomic_DNA"/>
</dbReference>